<dbReference type="EC" id="3.1.-.-" evidence="2"/>
<dbReference type="AlphaFoldDB" id="A0A926N5U2"/>
<dbReference type="NCBIfam" id="NF010223">
    <property type="entry name" value="PRK13679.1"/>
    <property type="match status" value="1"/>
</dbReference>
<reference evidence="3" key="1">
    <citation type="submission" date="2020-09" db="EMBL/GenBank/DDBJ databases">
        <title>A novel bacterium of genus Hazenella, isolated from South China Sea.</title>
        <authorList>
            <person name="Huang H."/>
            <person name="Mo K."/>
            <person name="Hu Y."/>
        </authorList>
    </citation>
    <scope>NUCLEOTIDE SEQUENCE</scope>
    <source>
        <strain evidence="3">IB182357</strain>
    </source>
</reference>
<evidence type="ECO:0000313" key="3">
    <source>
        <dbReference type="EMBL" id="MBD1371246.1"/>
    </source>
</evidence>
<dbReference type="GO" id="GO:0016788">
    <property type="term" value="F:hydrolase activity, acting on ester bonds"/>
    <property type="evidence" value="ECO:0007669"/>
    <property type="project" value="UniProtKB-UniRule"/>
</dbReference>
<keyword evidence="3" id="KW-0436">Ligase</keyword>
<dbReference type="PANTHER" id="PTHR40037:SF1">
    <property type="entry name" value="PHOSPHOESTERASE SAOUHSC_00951-RELATED"/>
    <property type="match status" value="1"/>
</dbReference>
<dbReference type="InterPro" id="IPR009097">
    <property type="entry name" value="Cyclic_Pdiesterase"/>
</dbReference>
<evidence type="ECO:0000256" key="2">
    <source>
        <dbReference type="HAMAP-Rule" id="MF_01444"/>
    </source>
</evidence>
<dbReference type="RefSeq" id="WP_191138872.1">
    <property type="nucleotide sequence ID" value="NZ_JACXAG020000002.1"/>
</dbReference>
<comment type="caution">
    <text evidence="3">The sequence shown here is derived from an EMBL/GenBank/DDBJ whole genome shotgun (WGS) entry which is preliminary data.</text>
</comment>
<name>A0A926N5U2_9BACL</name>
<dbReference type="Proteomes" id="UP000661691">
    <property type="component" value="Unassembled WGS sequence"/>
</dbReference>
<comment type="similarity">
    <text evidence="2">Belongs to the 2H phosphoesterase superfamily. YjcG family.</text>
</comment>
<dbReference type="Pfam" id="PF13563">
    <property type="entry name" value="2_5_RNA_ligase2"/>
    <property type="match status" value="1"/>
</dbReference>
<accession>A0A926N5U2</accession>
<dbReference type="Gene3D" id="3.90.1140.10">
    <property type="entry name" value="Cyclic phosphodiesterase"/>
    <property type="match status" value="1"/>
</dbReference>
<feature type="active site" description="Proton donor" evidence="2">
    <location>
        <position position="34"/>
    </location>
</feature>
<dbReference type="EMBL" id="JACXAH010000002">
    <property type="protein sequence ID" value="MBD1371246.1"/>
    <property type="molecule type" value="Genomic_DNA"/>
</dbReference>
<sequence length="169" mass="20142">MDFGIAAFPQKSVQDKINSYRKRYDAHYSLIPPHITLRDKFELKEDQLEDAVLCLEKIAKETSCFKLNFNKVSHFYPTSNTIYLAIDNPTPLIELHDRIDQEFGSVQKPYEYQPHLTIGQKMEEQELHDVYGRLRMNSFDLETEITRFHLMYQLENEAWNIYQTFLLSR</sequence>
<dbReference type="GO" id="GO:0016874">
    <property type="term" value="F:ligase activity"/>
    <property type="evidence" value="ECO:0007669"/>
    <property type="project" value="UniProtKB-KW"/>
</dbReference>
<feature type="active site" description="Proton acceptor" evidence="2">
    <location>
        <position position="115"/>
    </location>
</feature>
<evidence type="ECO:0000256" key="1">
    <source>
        <dbReference type="ARBA" id="ARBA00022801"/>
    </source>
</evidence>
<organism evidence="3 4">
    <name type="scientific">Polycladospora coralii</name>
    <dbReference type="NCBI Taxonomy" id="2771432"/>
    <lineage>
        <taxon>Bacteria</taxon>
        <taxon>Bacillati</taxon>
        <taxon>Bacillota</taxon>
        <taxon>Bacilli</taxon>
        <taxon>Bacillales</taxon>
        <taxon>Thermoactinomycetaceae</taxon>
        <taxon>Polycladospora</taxon>
    </lineage>
</organism>
<dbReference type="PANTHER" id="PTHR40037">
    <property type="entry name" value="PHOSPHOESTERASE YJCG-RELATED"/>
    <property type="match status" value="1"/>
</dbReference>
<protein>
    <recommendedName>
        <fullName evidence="2">Putative phosphoesterase IC620_02595</fullName>
        <ecNumber evidence="2">3.1.-.-</ecNumber>
    </recommendedName>
</protein>
<feature type="short sequence motif" description="HXTX 2" evidence="2">
    <location>
        <begin position="115"/>
        <end position="118"/>
    </location>
</feature>
<evidence type="ECO:0000313" key="4">
    <source>
        <dbReference type="Proteomes" id="UP000661691"/>
    </source>
</evidence>
<proteinExistence type="inferred from homology"/>
<keyword evidence="4" id="KW-1185">Reference proteome</keyword>
<dbReference type="SUPFAM" id="SSF55144">
    <property type="entry name" value="LigT-like"/>
    <property type="match status" value="1"/>
</dbReference>
<dbReference type="HAMAP" id="MF_01444">
    <property type="entry name" value="2H_phosphoesterase_YjcG"/>
    <property type="match status" value="1"/>
</dbReference>
<keyword evidence="1 2" id="KW-0378">Hydrolase</keyword>
<feature type="short sequence motif" description="HXTX 1" evidence="2">
    <location>
        <begin position="34"/>
        <end position="37"/>
    </location>
</feature>
<gene>
    <name evidence="3" type="ORF">IC620_02595</name>
</gene>
<dbReference type="InterPro" id="IPR022932">
    <property type="entry name" value="YjcG"/>
</dbReference>
<dbReference type="InterPro" id="IPR050580">
    <property type="entry name" value="2H_phosphoesterase_YjcG-like"/>
</dbReference>